<evidence type="ECO:0000259" key="2">
    <source>
        <dbReference type="Pfam" id="PF05699"/>
    </source>
</evidence>
<evidence type="ECO:0000256" key="1">
    <source>
        <dbReference type="SAM" id="MobiDB-lite"/>
    </source>
</evidence>
<dbReference type="PANTHER" id="PTHR37162:SF1">
    <property type="entry name" value="BED-TYPE DOMAIN-CONTAINING PROTEIN"/>
    <property type="match status" value="1"/>
</dbReference>
<dbReference type="PANTHER" id="PTHR37162">
    <property type="entry name" value="HAT FAMILY DIMERISATION DOMAINCONTAINING PROTEIN-RELATED"/>
    <property type="match status" value="1"/>
</dbReference>
<protein>
    <submittedName>
        <fullName evidence="3">Zinc finger protein 862-like</fullName>
    </submittedName>
</protein>
<feature type="domain" description="HAT C-terminal dimerisation" evidence="2">
    <location>
        <begin position="548"/>
        <end position="601"/>
    </location>
</feature>
<sequence>MEKETESEAPPSSIKKRRCGYKKDWENEYLWLKGVEGDTERAFCDLCKTSFSIGHGGEYDVKRHRLTETHKKRVQQKETSKSMDAFLRPKNDFLADKVTAAEVTSVYHTVQHATSYRAGDCGTKLAPTIYPDSDIAKRMACGRTKAEAIVTDVLAPASVEDCLKVLRRPLNEQREATTKAHTPFFSVASDASNHGTTKLFPLSVRYWTPDLGVQTKVLDFYDDSDETSAAIHNQIVTKLEENGLGLDMISAYSADNASLNYGRYNSVFQKLKENNNCILKANCVAHIVHNSAKHAGDRLNIDIENVVNKTFSHFSSSAKRIEELKSIHTFVEIEYQSLLRHVPTRWLSLWPAVKRLHDSWAPIKTYFLSLGEDQCPKSLWQLFKDDQDGEGNPLDLQVYLSFLSNALKIFYDTVLVLEREDGTVCELYDMMFTLKTKLQQRQSDGFFGAQTGVLLQQFPDRQAAVLREDMCNFYQSSLTYLEQRYDFSDSNYQKKVASLALKKSPFNFSHLCEAVEVLQLSKKLDMDALYDEYCVVLPHQQAIVQSGATVVEKWATLLKHTHTPNMTALASFLLSVPITNASVERVFSLMTGCWTDTRNRCSVNLIKSEIQVKSNFTFSCKDFYTYVVKEKVLLNAVRSNKKYKFKKKPEEEGVNEGSFMLPDDTSIAPRTPPKF</sequence>
<dbReference type="SUPFAM" id="SSF53098">
    <property type="entry name" value="Ribonuclease H-like"/>
    <property type="match status" value="1"/>
</dbReference>
<name>A0A498LBQ6_LABRO</name>
<dbReference type="GO" id="GO:0046983">
    <property type="term" value="F:protein dimerization activity"/>
    <property type="evidence" value="ECO:0007669"/>
    <property type="project" value="InterPro"/>
</dbReference>
<dbReference type="InterPro" id="IPR012337">
    <property type="entry name" value="RNaseH-like_sf"/>
</dbReference>
<comment type="caution">
    <text evidence="3">The sequence shown here is derived from an EMBL/GenBank/DDBJ whole genome shotgun (WGS) entry which is preliminary data.</text>
</comment>
<gene>
    <name evidence="3" type="ORF">ROHU_012615</name>
</gene>
<feature type="region of interest" description="Disordered" evidence="1">
    <location>
        <begin position="647"/>
        <end position="675"/>
    </location>
</feature>
<accession>A0A498LBQ6</accession>
<dbReference type="Proteomes" id="UP000290572">
    <property type="component" value="Unassembled WGS sequence"/>
</dbReference>
<organism evidence="3 4">
    <name type="scientific">Labeo rohita</name>
    <name type="common">Indian major carp</name>
    <name type="synonym">Cyprinus rohita</name>
    <dbReference type="NCBI Taxonomy" id="84645"/>
    <lineage>
        <taxon>Eukaryota</taxon>
        <taxon>Metazoa</taxon>
        <taxon>Chordata</taxon>
        <taxon>Craniata</taxon>
        <taxon>Vertebrata</taxon>
        <taxon>Euteleostomi</taxon>
        <taxon>Actinopterygii</taxon>
        <taxon>Neopterygii</taxon>
        <taxon>Teleostei</taxon>
        <taxon>Ostariophysi</taxon>
        <taxon>Cypriniformes</taxon>
        <taxon>Cyprinidae</taxon>
        <taxon>Labeoninae</taxon>
        <taxon>Labeonini</taxon>
        <taxon>Labeo</taxon>
    </lineage>
</organism>
<evidence type="ECO:0000313" key="4">
    <source>
        <dbReference type="Proteomes" id="UP000290572"/>
    </source>
</evidence>
<dbReference type="EMBL" id="QBIY01013395">
    <property type="protein sequence ID" value="RXN05618.1"/>
    <property type="molecule type" value="Genomic_DNA"/>
</dbReference>
<reference evidence="3 4" key="1">
    <citation type="submission" date="2018-03" db="EMBL/GenBank/DDBJ databases">
        <title>Draft genome sequence of Rohu Carp (Labeo rohita).</title>
        <authorList>
            <person name="Das P."/>
            <person name="Kushwaha B."/>
            <person name="Joshi C.G."/>
            <person name="Kumar D."/>
            <person name="Nagpure N.S."/>
            <person name="Sahoo L."/>
            <person name="Das S.P."/>
            <person name="Bit A."/>
            <person name="Patnaik S."/>
            <person name="Meher P.K."/>
            <person name="Jayasankar P."/>
            <person name="Koringa P.G."/>
            <person name="Patel N.V."/>
            <person name="Hinsu A.T."/>
            <person name="Kumar R."/>
            <person name="Pandey M."/>
            <person name="Agarwal S."/>
            <person name="Srivastava S."/>
            <person name="Singh M."/>
            <person name="Iquebal M.A."/>
            <person name="Jaiswal S."/>
            <person name="Angadi U.B."/>
            <person name="Kumar N."/>
            <person name="Raza M."/>
            <person name="Shah T.M."/>
            <person name="Rai A."/>
            <person name="Jena J.K."/>
        </authorList>
    </citation>
    <scope>NUCLEOTIDE SEQUENCE [LARGE SCALE GENOMIC DNA]</scope>
    <source>
        <strain evidence="3">DASCIFA01</strain>
        <tissue evidence="3">Testis</tissue>
    </source>
</reference>
<dbReference type="InterPro" id="IPR008906">
    <property type="entry name" value="HATC_C_dom"/>
</dbReference>
<dbReference type="AlphaFoldDB" id="A0A498LBQ6"/>
<dbReference type="Pfam" id="PF05699">
    <property type="entry name" value="Dimer_Tnp_hAT"/>
    <property type="match status" value="1"/>
</dbReference>
<evidence type="ECO:0000313" key="3">
    <source>
        <dbReference type="EMBL" id="RXN05618.1"/>
    </source>
</evidence>
<proteinExistence type="predicted"/>
<dbReference type="STRING" id="84645.A0A498LBQ6"/>
<keyword evidence="4" id="KW-1185">Reference proteome</keyword>